<protein>
    <submittedName>
        <fullName evidence="5">Histidine kinase</fullName>
    </submittedName>
</protein>
<evidence type="ECO:0000256" key="3">
    <source>
        <dbReference type="ARBA" id="ARBA00022777"/>
    </source>
</evidence>
<evidence type="ECO:0000313" key="6">
    <source>
        <dbReference type="Proteomes" id="UP000030403"/>
    </source>
</evidence>
<dbReference type="EMBL" id="AVPF01000130">
    <property type="protein sequence ID" value="KGX83244.1"/>
    <property type="molecule type" value="Genomic_DNA"/>
</dbReference>
<dbReference type="OrthoDB" id="2375606at2"/>
<comment type="caution">
    <text evidence="5">The sequence shown here is derived from an EMBL/GenBank/DDBJ whole genome shotgun (WGS) entry which is preliminary data.</text>
</comment>
<evidence type="ECO:0000313" key="5">
    <source>
        <dbReference type="EMBL" id="KGX83244.1"/>
    </source>
</evidence>
<reference evidence="5 6" key="1">
    <citation type="submission" date="2013-08" db="EMBL/GenBank/DDBJ databases">
        <authorList>
            <person name="Huang J."/>
            <person name="Wang G."/>
        </authorList>
    </citation>
    <scope>NUCLEOTIDE SEQUENCE [LARGE SCALE GENOMIC DNA]</scope>
    <source>
        <strain evidence="5 6">BH030004</strain>
    </source>
</reference>
<evidence type="ECO:0000256" key="2">
    <source>
        <dbReference type="ARBA" id="ARBA00022679"/>
    </source>
</evidence>
<dbReference type="Gene3D" id="3.30.565.30">
    <property type="entry name" value="Sporulation initiation phosphotransferase B (SpoOB), C-terminal domain"/>
    <property type="match status" value="1"/>
</dbReference>
<keyword evidence="6" id="KW-1185">Reference proteome</keyword>
<accession>A0A0A5FTK4</accession>
<evidence type="ECO:0000259" key="4">
    <source>
        <dbReference type="Pfam" id="PF14689"/>
    </source>
</evidence>
<evidence type="ECO:0000256" key="1">
    <source>
        <dbReference type="ARBA" id="ARBA00022553"/>
    </source>
</evidence>
<dbReference type="Proteomes" id="UP000030403">
    <property type="component" value="Unassembled WGS sequence"/>
</dbReference>
<sequence length="176" mass="20546">MKVNEVTNLLSHYRHDWMNQLQILHGYASMGKMEKVQEKLQDIIQDSQEESKLMKLQSPHFALWVIRFNTQYDHFRLTYSIQSQHNLEQHDQALMENSQNVMNIFGDFINSLKLYMVTLVVSGQDKPEVSLSVDGDLDKNKDLLDRLGGQSYLKDVQAVESENGHTYTMKLLLNER</sequence>
<dbReference type="InterPro" id="IPR037100">
    <property type="entry name" value="Spo0B_C_sf"/>
</dbReference>
<dbReference type="eggNOG" id="COG3290">
    <property type="taxonomic scope" value="Bacteria"/>
</dbReference>
<proteinExistence type="predicted"/>
<dbReference type="InterPro" id="IPR016120">
    <property type="entry name" value="Sig_transdc_His_kin_SpoOB"/>
</dbReference>
<name>A0A0A5FTK4_9BACI</name>
<dbReference type="GO" id="GO:0000155">
    <property type="term" value="F:phosphorelay sensor kinase activity"/>
    <property type="evidence" value="ECO:0007669"/>
    <property type="project" value="InterPro"/>
</dbReference>
<dbReference type="RefSeq" id="WP_027448823.1">
    <property type="nucleotide sequence ID" value="NZ_AVPF01000130.1"/>
</dbReference>
<keyword evidence="2" id="KW-0808">Transferase</keyword>
<organism evidence="5 6">
    <name type="scientific">Pontibacillus marinus BH030004 = DSM 16465</name>
    <dbReference type="NCBI Taxonomy" id="1385511"/>
    <lineage>
        <taxon>Bacteria</taxon>
        <taxon>Bacillati</taxon>
        <taxon>Bacillota</taxon>
        <taxon>Bacilli</taxon>
        <taxon>Bacillales</taxon>
        <taxon>Bacillaceae</taxon>
        <taxon>Pontibacillus</taxon>
    </lineage>
</organism>
<dbReference type="InterPro" id="IPR039506">
    <property type="entry name" value="SPOB_a"/>
</dbReference>
<dbReference type="STRING" id="1385511.GCA_000425225_02367"/>
<dbReference type="AlphaFoldDB" id="A0A0A5FTK4"/>
<dbReference type="SUPFAM" id="SSF55890">
    <property type="entry name" value="Sporulation response regulatory protein Spo0B"/>
    <property type="match status" value="1"/>
</dbReference>
<gene>
    <name evidence="5" type="ORF">N783_05225</name>
</gene>
<dbReference type="Pfam" id="PF14689">
    <property type="entry name" value="SPOB_a"/>
    <property type="match status" value="1"/>
</dbReference>
<keyword evidence="1" id="KW-0597">Phosphoprotein</keyword>
<feature type="domain" description="SpoOB alpha-helical" evidence="4">
    <location>
        <begin position="2"/>
        <end position="56"/>
    </location>
</feature>
<keyword evidence="3 5" id="KW-0418">Kinase</keyword>
<dbReference type="Gene3D" id="1.10.287.130">
    <property type="match status" value="1"/>
</dbReference>